<comment type="cofactor">
    <cofactor evidence="6">
        <name>Co(2+)</name>
        <dbReference type="ChEBI" id="CHEBI:48828"/>
    </cofactor>
    <cofactor evidence="6">
        <name>Zn(2+)</name>
        <dbReference type="ChEBI" id="CHEBI:29105"/>
    </cofactor>
    <cofactor evidence="6">
        <name>Mn(2+)</name>
        <dbReference type="ChEBI" id="CHEBI:29035"/>
    </cofactor>
    <cofactor evidence="6">
        <name>Fe(2+)</name>
        <dbReference type="ChEBI" id="CHEBI:29033"/>
    </cofactor>
    <text evidence="6">Binds 2 divalent metal cations per subunit. Has a high-affinity and a low affinity metal-binding site. The true nature of the physiological cofactor is under debate. The enzyme is active with cobalt, zinc, manganese or divalent iron ions. Most likely, methionine aminopeptidases function as mononuclear Fe(2+)-metalloproteases under physiological conditions, and the catalytically relevant metal-binding site has been assigned to the histidine-containing high-affinity site.</text>
</comment>
<dbReference type="PANTHER" id="PTHR43330">
    <property type="entry name" value="METHIONINE AMINOPEPTIDASE"/>
    <property type="match status" value="1"/>
</dbReference>
<dbReference type="Gene3D" id="3.90.230.10">
    <property type="entry name" value="Creatinase/methionine aminopeptidase superfamily"/>
    <property type="match status" value="1"/>
</dbReference>
<feature type="binding site" evidence="6">
    <location>
        <position position="105"/>
    </location>
    <ligand>
        <name>a divalent metal cation</name>
        <dbReference type="ChEBI" id="CHEBI:60240"/>
        <label>2</label>
        <note>catalytic</note>
    </ligand>
</feature>
<keyword evidence="3 6" id="KW-0645">Protease</keyword>
<feature type="binding site" evidence="6">
    <location>
        <position position="94"/>
    </location>
    <ligand>
        <name>a divalent metal cation</name>
        <dbReference type="ChEBI" id="CHEBI:60240"/>
        <label>1</label>
    </ligand>
</feature>
<feature type="binding site" evidence="6">
    <location>
        <position position="168"/>
    </location>
    <ligand>
        <name>a divalent metal cation</name>
        <dbReference type="ChEBI" id="CHEBI:60240"/>
        <label>2</label>
        <note>catalytic</note>
    </ligand>
</feature>
<evidence type="ECO:0000256" key="5">
    <source>
        <dbReference type="ARBA" id="ARBA00022801"/>
    </source>
</evidence>
<evidence type="ECO:0000256" key="2">
    <source>
        <dbReference type="ARBA" id="ARBA00022438"/>
    </source>
</evidence>
<dbReference type="GO" id="GO:0004239">
    <property type="term" value="F:initiator methionyl aminopeptidase activity"/>
    <property type="evidence" value="ECO:0007669"/>
    <property type="project" value="UniProtKB-UniRule"/>
</dbReference>
<feature type="binding site" evidence="6">
    <location>
        <position position="232"/>
    </location>
    <ligand>
        <name>a divalent metal cation</name>
        <dbReference type="ChEBI" id="CHEBI:60240"/>
        <label>2</label>
        <note>catalytic</note>
    </ligand>
</feature>
<reference evidence="10 11" key="1">
    <citation type="submission" date="2016-04" db="EMBL/GenBank/DDBJ databases">
        <title>Draft genome of an Enterococcus thailandicus strain isolated from bovine feces.</title>
        <authorList>
            <person name="Beukers A.G."/>
            <person name="Zaheer R."/>
            <person name="Goji N."/>
            <person name="Cook S.R."/>
            <person name="Amoako K."/>
            <person name="Chaves A.V."/>
            <person name="Ward M.P."/>
            <person name="Mcallister T.A."/>
        </authorList>
    </citation>
    <scope>NUCLEOTIDE SEQUENCE [LARGE SCALE GENOMIC DNA]</scope>
    <source>
        <strain evidence="10 11">F0711D 46</strain>
    </source>
</reference>
<feature type="binding site" evidence="6">
    <location>
        <position position="77"/>
    </location>
    <ligand>
        <name>substrate</name>
    </ligand>
</feature>
<evidence type="ECO:0000256" key="1">
    <source>
        <dbReference type="ARBA" id="ARBA00002521"/>
    </source>
</evidence>
<dbReference type="GO" id="GO:0006508">
    <property type="term" value="P:proteolysis"/>
    <property type="evidence" value="ECO:0007669"/>
    <property type="project" value="UniProtKB-KW"/>
</dbReference>
<accession>A0A179EUU2</accession>
<dbReference type="EMBL" id="LWMN01000001">
    <property type="protein sequence ID" value="OAQ56945.1"/>
    <property type="molecule type" value="Genomic_DNA"/>
</dbReference>
<dbReference type="SUPFAM" id="SSF55920">
    <property type="entry name" value="Creatinase/aminopeptidase"/>
    <property type="match status" value="1"/>
</dbReference>
<sequence length="254" mass="27906">MITLKSAREIETMAESGALLADVHKNLRDFIKPGITSWDIEVFVRNYIESHGGIAAQIGFEGYEYATCISINDEICHGFPRKKPLESGDLVKVDMCIDLKGGISDSCWAYVVGESTPEIDHLMEVTKKALYLGIEQAKVGNRIGDIGHAIQTYVESENLSVVRDFIGHGVGPTIHEEPAVPHYGEAGKGLRLKEGMVITIEPMVNTGTWKMKMDPNGWTAYTRDGGLSCQYEHTLAITKDGPKILTSQGEEGTY</sequence>
<evidence type="ECO:0000259" key="8">
    <source>
        <dbReference type="Pfam" id="PF00557"/>
    </source>
</evidence>
<evidence type="ECO:0000313" key="12">
    <source>
        <dbReference type="Proteomes" id="UP000321361"/>
    </source>
</evidence>
<dbReference type="KEGG" id="eth:CK496_08560"/>
<dbReference type="InterPro" id="IPR001714">
    <property type="entry name" value="Pept_M24_MAP"/>
</dbReference>
<comment type="function">
    <text evidence="1 6">Removes the N-terminal methionine from nascent proteins. The N-terminal methionine is often cleaved when the second residue in the primary sequence is small and uncharged (Met-Ala-, Cys, Gly, Pro, Ser, Thr, or Val). Requires deformylation of the N(alpha)-formylated initiator methionine before it can be hydrolyzed.</text>
</comment>
<dbReference type="GO" id="GO:0046872">
    <property type="term" value="F:metal ion binding"/>
    <property type="evidence" value="ECO:0007669"/>
    <property type="project" value="UniProtKB-UniRule"/>
</dbReference>
<evidence type="ECO:0000256" key="4">
    <source>
        <dbReference type="ARBA" id="ARBA00022723"/>
    </source>
</evidence>
<dbReference type="PROSITE" id="PS00680">
    <property type="entry name" value="MAP_1"/>
    <property type="match status" value="1"/>
</dbReference>
<feature type="binding site" evidence="6">
    <location>
        <position position="105"/>
    </location>
    <ligand>
        <name>a divalent metal cation</name>
        <dbReference type="ChEBI" id="CHEBI:60240"/>
        <label>1</label>
    </ligand>
</feature>
<dbReference type="GO" id="GO:0070006">
    <property type="term" value="F:metalloaminopeptidase activity"/>
    <property type="evidence" value="ECO:0007669"/>
    <property type="project" value="UniProtKB-UniRule"/>
</dbReference>
<protein>
    <recommendedName>
        <fullName evidence="6 7">Methionine aminopeptidase</fullName>
        <shortName evidence="6">MAP</shortName>
        <shortName evidence="6">MetAP</shortName>
        <ecNumber evidence="6 7">3.4.11.18</ecNumber>
    </recommendedName>
    <alternativeName>
        <fullName evidence="6">Peptidase M</fullName>
    </alternativeName>
</protein>
<evidence type="ECO:0000256" key="3">
    <source>
        <dbReference type="ARBA" id="ARBA00022670"/>
    </source>
</evidence>
<feature type="binding site" evidence="6">
    <location>
        <position position="201"/>
    </location>
    <ligand>
        <name>a divalent metal cation</name>
        <dbReference type="ChEBI" id="CHEBI:60240"/>
        <label>2</label>
        <note>catalytic</note>
    </ligand>
</feature>
<dbReference type="PATRIC" id="fig|417368.6.peg.130"/>
<feature type="domain" description="Peptidase M24" evidence="8">
    <location>
        <begin position="12"/>
        <end position="239"/>
    </location>
</feature>
<gene>
    <name evidence="6 9" type="primary">map</name>
    <name evidence="10" type="ORF">A6E74_00805</name>
    <name evidence="9" type="ORF">ETH01_07320</name>
</gene>
<dbReference type="PRINTS" id="PR00599">
    <property type="entry name" value="MAPEPTIDASE"/>
</dbReference>
<evidence type="ECO:0000313" key="10">
    <source>
        <dbReference type="EMBL" id="OAQ56945.1"/>
    </source>
</evidence>
<feature type="binding site" evidence="6">
    <location>
        <position position="175"/>
    </location>
    <ligand>
        <name>substrate</name>
    </ligand>
</feature>
<comment type="caution">
    <text evidence="10">The sequence shown here is derived from an EMBL/GenBank/DDBJ whole genome shotgun (WGS) entry which is preliminary data.</text>
</comment>
<feature type="binding site" evidence="6">
    <location>
        <position position="232"/>
    </location>
    <ligand>
        <name>a divalent metal cation</name>
        <dbReference type="ChEBI" id="CHEBI:60240"/>
        <label>1</label>
    </ligand>
</feature>
<dbReference type="HAMAP" id="MF_01974">
    <property type="entry name" value="MetAP_1"/>
    <property type="match status" value="1"/>
</dbReference>
<keyword evidence="11" id="KW-1185">Reference proteome</keyword>
<dbReference type="GO" id="GO:0005829">
    <property type="term" value="C:cytosol"/>
    <property type="evidence" value="ECO:0007669"/>
    <property type="project" value="TreeGrafter"/>
</dbReference>
<keyword evidence="5 6" id="KW-0378">Hydrolase</keyword>
<dbReference type="Proteomes" id="UP000321361">
    <property type="component" value="Unassembled WGS sequence"/>
</dbReference>
<keyword evidence="2 6" id="KW-0031">Aminopeptidase</keyword>
<dbReference type="GeneID" id="77487692"/>
<dbReference type="NCBIfam" id="TIGR00500">
    <property type="entry name" value="met_pdase_I"/>
    <property type="match status" value="1"/>
</dbReference>
<organism evidence="10 11">
    <name type="scientific">Enterococcus thailandicus</name>
    <dbReference type="NCBI Taxonomy" id="417368"/>
    <lineage>
        <taxon>Bacteria</taxon>
        <taxon>Bacillati</taxon>
        <taxon>Bacillota</taxon>
        <taxon>Bacilli</taxon>
        <taxon>Lactobacillales</taxon>
        <taxon>Enterococcaceae</taxon>
        <taxon>Enterococcus</taxon>
    </lineage>
</organism>
<dbReference type="Proteomes" id="UP000078516">
    <property type="component" value="Unassembled WGS sequence"/>
</dbReference>
<evidence type="ECO:0000256" key="7">
    <source>
        <dbReference type="RuleBase" id="RU003653"/>
    </source>
</evidence>
<name>A0A179EUU2_ENTTH</name>
<dbReference type="Pfam" id="PF00557">
    <property type="entry name" value="Peptidase_M24"/>
    <property type="match status" value="1"/>
</dbReference>
<proteinExistence type="inferred from homology"/>
<dbReference type="InterPro" id="IPR036005">
    <property type="entry name" value="Creatinase/aminopeptidase-like"/>
</dbReference>
<evidence type="ECO:0000256" key="6">
    <source>
        <dbReference type="HAMAP-Rule" id="MF_01974"/>
    </source>
</evidence>
<dbReference type="EC" id="3.4.11.18" evidence="6 7"/>
<dbReference type="EMBL" id="BJUG01000003">
    <property type="protein sequence ID" value="GEK36445.1"/>
    <property type="molecule type" value="Genomic_DNA"/>
</dbReference>
<dbReference type="RefSeq" id="WP_067480633.1">
    <property type="nucleotide sequence ID" value="NZ_BJUG01000003.1"/>
</dbReference>
<dbReference type="OrthoDB" id="9802055at2"/>
<dbReference type="InterPro" id="IPR002467">
    <property type="entry name" value="Pept_M24A_MAP1"/>
</dbReference>
<dbReference type="PANTHER" id="PTHR43330:SF17">
    <property type="entry name" value="METHIONINE AMINOPEPTIDASE"/>
    <property type="match status" value="1"/>
</dbReference>
<comment type="catalytic activity">
    <reaction evidence="6 7">
        <text>Release of N-terminal amino acids, preferentially methionine, from peptides and arylamides.</text>
        <dbReference type="EC" id="3.4.11.18"/>
    </reaction>
</comment>
<evidence type="ECO:0000313" key="9">
    <source>
        <dbReference type="EMBL" id="GEK36445.1"/>
    </source>
</evidence>
<reference evidence="9 12" key="2">
    <citation type="submission" date="2019-07" db="EMBL/GenBank/DDBJ databases">
        <title>Whole genome shotgun sequence of Enterococcus thailandicus NBRC 101867.</title>
        <authorList>
            <person name="Hosoyama A."/>
            <person name="Uohara A."/>
            <person name="Ohji S."/>
            <person name="Ichikawa N."/>
        </authorList>
    </citation>
    <scope>NUCLEOTIDE SEQUENCE [LARGE SCALE GENOMIC DNA]</scope>
    <source>
        <strain evidence="9 12">NBRC 101867</strain>
    </source>
</reference>
<dbReference type="InterPro" id="IPR000994">
    <property type="entry name" value="Pept_M24"/>
</dbReference>
<comment type="similarity">
    <text evidence="6">Belongs to the peptidase M24A family. Methionine aminopeptidase type 1 subfamily.</text>
</comment>
<dbReference type="CDD" id="cd01086">
    <property type="entry name" value="MetAP1"/>
    <property type="match status" value="1"/>
</dbReference>
<dbReference type="AlphaFoldDB" id="A0A179EUU2"/>
<keyword evidence="4 6" id="KW-0479">Metal-binding</keyword>
<comment type="subunit">
    <text evidence="6">Monomer.</text>
</comment>
<evidence type="ECO:0000313" key="11">
    <source>
        <dbReference type="Proteomes" id="UP000078516"/>
    </source>
</evidence>